<evidence type="ECO:0000259" key="3">
    <source>
        <dbReference type="PROSITE" id="PS51175"/>
    </source>
</evidence>
<dbReference type="InterPro" id="IPR005084">
    <property type="entry name" value="CBM6"/>
</dbReference>
<sequence length="701" mass="76499">MKFDLYRSFVAFLLLFSTFQVFAQQPTANERVSPYTANFGYGSNMGVYSSGWNDRTLAGLVQKAGGNSLRPTLPETFVDTWGYKVRLSEFQYYFNELGMKEITCFIEGPTEAHRDKTFYPGGTSSSKVFSNLYEPIWQADGTVNPNNYYANYVYNLVQTYGSFIKNWEVYNEPDIGNNNPTDWLSRPPQPGEMDNVQAPFFHYIRMLRITWEVVKKYNPDDHVTPGGIGHENFLDALLRYTDNPSGGTVTGQYPHKGGAYFDMVSYHVYPAFFLRVWDNSIGGFKYLRNSDYAAAQVINHKNGFEAVLNKYGYNGGTYPKKHFIVTETNISRRTNDWRYSSDEMQRNFGIKSLVLAQKHGIKQVHIYSVAENTNAPSPDVTVSSNVEYGLMGLYENLNRDAPGSEKLTQLGLGMKTTSLFLMGYSYDAGQTAALSLPASVEGGAFRKDGALVYVLWAKNPNDKSENYTQPYSFPAGLGISRVDRYEWDHAATGTSSQQGPTGLTLTTSPSFFRATTGTVAKQNQTITFPAIGSKVIGETSTVELQATSTSGLAVTFRVVSGPATLSGNTLTLTGAGTVTVEAAQSGNTTYNAASAVSQSFEVTGATTTPPTGSFLRIEAERYASMSGIQVENTGDEGGGQNVGYVDAGDWMSYSVGVAAAGTYSVGFRVASPASGGRIEVRSSSGAVLATVEVPSTGAWQT</sequence>
<gene>
    <name evidence="4" type="ORF">FOE74_00905</name>
</gene>
<dbReference type="PROSITE" id="PS51175">
    <property type="entry name" value="CBM6"/>
    <property type="match status" value="1"/>
</dbReference>
<dbReference type="Gene3D" id="2.60.120.260">
    <property type="entry name" value="Galactose-binding domain-like"/>
    <property type="match status" value="1"/>
</dbReference>
<name>A0A5M8QSV7_9BACT</name>
<dbReference type="SUPFAM" id="SSF49785">
    <property type="entry name" value="Galactose-binding domain-like"/>
    <property type="match status" value="1"/>
</dbReference>
<dbReference type="AlphaFoldDB" id="A0A5M8QSV7"/>
<feature type="domain" description="CBM6" evidence="3">
    <location>
        <begin position="615"/>
        <end position="701"/>
    </location>
</feature>
<dbReference type="RefSeq" id="WP_149096736.1">
    <property type="nucleotide sequence ID" value="NZ_VKKZ01000006.1"/>
</dbReference>
<dbReference type="InterPro" id="IPR017853">
    <property type="entry name" value="GH"/>
</dbReference>
<dbReference type="InterPro" id="IPR006584">
    <property type="entry name" value="Cellulose-bd_IV"/>
</dbReference>
<dbReference type="InterPro" id="IPR008979">
    <property type="entry name" value="Galactose-bd-like_sf"/>
</dbReference>
<dbReference type="SUPFAM" id="SSF51445">
    <property type="entry name" value="(Trans)glycosidases"/>
    <property type="match status" value="1"/>
</dbReference>
<dbReference type="CDD" id="cd04080">
    <property type="entry name" value="CBM6_cellulase-like"/>
    <property type="match status" value="1"/>
</dbReference>
<feature type="non-terminal residue" evidence="4">
    <location>
        <position position="701"/>
    </location>
</feature>
<dbReference type="PANTHER" id="PTHR12631:SF11">
    <property type="entry name" value="GLYCOSIDE HYDROLASE FAMILY 5 DOMAIN-CONTAINING PROTEIN"/>
    <property type="match status" value="1"/>
</dbReference>
<evidence type="ECO:0000313" key="4">
    <source>
        <dbReference type="EMBL" id="KAA6437984.1"/>
    </source>
</evidence>
<feature type="signal peptide" evidence="2">
    <location>
        <begin position="1"/>
        <end position="23"/>
    </location>
</feature>
<dbReference type="GO" id="GO:0030246">
    <property type="term" value="F:carbohydrate binding"/>
    <property type="evidence" value="ECO:0007669"/>
    <property type="project" value="InterPro"/>
</dbReference>
<protein>
    <submittedName>
        <fullName evidence="4">Carbohydrate-binding protein</fullName>
    </submittedName>
</protein>
<evidence type="ECO:0000313" key="5">
    <source>
        <dbReference type="Proteomes" id="UP000323866"/>
    </source>
</evidence>
<dbReference type="PANTHER" id="PTHR12631">
    <property type="entry name" value="ALPHA-L-IDURONIDASE"/>
    <property type="match status" value="1"/>
</dbReference>
<accession>A0A5M8QSV7</accession>
<organism evidence="4 5">
    <name type="scientific">Rufibacter glacialis</name>
    <dbReference type="NCBI Taxonomy" id="1259555"/>
    <lineage>
        <taxon>Bacteria</taxon>
        <taxon>Pseudomonadati</taxon>
        <taxon>Bacteroidota</taxon>
        <taxon>Cytophagia</taxon>
        <taxon>Cytophagales</taxon>
        <taxon>Hymenobacteraceae</taxon>
        <taxon>Rufibacter</taxon>
    </lineage>
</organism>
<comment type="caution">
    <text evidence="4">The sequence shown here is derived from an EMBL/GenBank/DDBJ whole genome shotgun (WGS) entry which is preliminary data.</text>
</comment>
<evidence type="ECO:0000256" key="2">
    <source>
        <dbReference type="SAM" id="SignalP"/>
    </source>
</evidence>
<evidence type="ECO:0000256" key="1">
    <source>
        <dbReference type="ARBA" id="ARBA00022729"/>
    </source>
</evidence>
<keyword evidence="1 2" id="KW-0732">Signal</keyword>
<dbReference type="Gene3D" id="3.20.20.80">
    <property type="entry name" value="Glycosidases"/>
    <property type="match status" value="1"/>
</dbReference>
<reference evidence="4 5" key="1">
    <citation type="submission" date="2019-07" db="EMBL/GenBank/DDBJ databases">
        <authorList>
            <person name="Qu J.-H."/>
        </authorList>
    </citation>
    <scope>NUCLEOTIDE SEQUENCE [LARGE SCALE GENOMIC DNA]</scope>
    <source>
        <strain evidence="4 5">MDT1-10-3</strain>
    </source>
</reference>
<reference evidence="4 5" key="2">
    <citation type="submission" date="2019-09" db="EMBL/GenBank/DDBJ databases">
        <title>A bacterium isolated from glacier soil.</title>
        <authorList>
            <person name="Liu Q."/>
        </authorList>
    </citation>
    <scope>NUCLEOTIDE SEQUENCE [LARGE SCALE GENOMIC DNA]</scope>
    <source>
        <strain evidence="4 5">MDT1-10-3</strain>
    </source>
</reference>
<dbReference type="Proteomes" id="UP000323866">
    <property type="component" value="Unassembled WGS sequence"/>
</dbReference>
<dbReference type="InterPro" id="IPR051923">
    <property type="entry name" value="Glycosyl_Hydrolase_39"/>
</dbReference>
<feature type="chain" id="PRO_5024387054" evidence="2">
    <location>
        <begin position="24"/>
        <end position="701"/>
    </location>
</feature>
<dbReference type="OrthoDB" id="9802522at2"/>
<dbReference type="GO" id="GO:0004553">
    <property type="term" value="F:hydrolase activity, hydrolyzing O-glycosyl compounds"/>
    <property type="evidence" value="ECO:0007669"/>
    <property type="project" value="TreeGrafter"/>
</dbReference>
<dbReference type="Pfam" id="PF03422">
    <property type="entry name" value="CBM_6"/>
    <property type="match status" value="1"/>
</dbReference>
<dbReference type="EMBL" id="VKKZ01000006">
    <property type="protein sequence ID" value="KAA6437984.1"/>
    <property type="molecule type" value="Genomic_DNA"/>
</dbReference>
<dbReference type="SMART" id="SM00606">
    <property type="entry name" value="CBD_IV"/>
    <property type="match status" value="1"/>
</dbReference>
<proteinExistence type="predicted"/>